<proteinExistence type="predicted"/>
<gene>
    <name evidence="1" type="ORF">OCBIM_22037905mg</name>
</gene>
<organism evidence="1">
    <name type="scientific">Octopus bimaculoides</name>
    <name type="common">California two-spotted octopus</name>
    <dbReference type="NCBI Taxonomy" id="37653"/>
    <lineage>
        <taxon>Eukaryota</taxon>
        <taxon>Metazoa</taxon>
        <taxon>Spiralia</taxon>
        <taxon>Lophotrochozoa</taxon>
        <taxon>Mollusca</taxon>
        <taxon>Cephalopoda</taxon>
        <taxon>Coleoidea</taxon>
        <taxon>Octopodiformes</taxon>
        <taxon>Octopoda</taxon>
        <taxon>Incirrata</taxon>
        <taxon>Octopodidae</taxon>
        <taxon>Octopus</taxon>
    </lineage>
</organism>
<protein>
    <submittedName>
        <fullName evidence="1">Uncharacterized protein</fullName>
    </submittedName>
</protein>
<reference evidence="1" key="1">
    <citation type="submission" date="2015-07" db="EMBL/GenBank/DDBJ databases">
        <title>MeaNS - Measles Nucleotide Surveillance Program.</title>
        <authorList>
            <person name="Tran T."/>
            <person name="Druce J."/>
        </authorList>
    </citation>
    <scope>NUCLEOTIDE SEQUENCE</scope>
    <source>
        <strain evidence="1">UCB-OBI-ISO-001</strain>
        <tissue evidence="1">Gonad</tissue>
    </source>
</reference>
<evidence type="ECO:0000313" key="1">
    <source>
        <dbReference type="EMBL" id="KOF73412.1"/>
    </source>
</evidence>
<name>A0A0L8G8T3_OCTBM</name>
<dbReference type="EMBL" id="KQ423158">
    <property type="protein sequence ID" value="KOF73412.1"/>
    <property type="molecule type" value="Genomic_DNA"/>
</dbReference>
<sequence length="100" mass="11657">MLRIEAAMLKPHLGWSGFKDQLKSSLLQARISLNTWETEAANHPSWGKVIHFGYSTLEGRRKPKEEAKRRQCKTWQFQPRPSPTLPCDQCLRLFHSHLAF</sequence>
<accession>A0A0L8G8T3</accession>
<dbReference type="AlphaFoldDB" id="A0A0L8G8T3"/>